<dbReference type="EMBL" id="JBAHYK010000453">
    <property type="protein sequence ID" value="KAL0573864.1"/>
    <property type="molecule type" value="Genomic_DNA"/>
</dbReference>
<dbReference type="PROSITE" id="PS50011">
    <property type="entry name" value="PROTEIN_KINASE_DOM"/>
    <property type="match status" value="1"/>
</dbReference>
<dbReference type="InterPro" id="IPR051681">
    <property type="entry name" value="Ser/Thr_Kinases-Pseudokinases"/>
</dbReference>
<evidence type="ECO:0000313" key="5">
    <source>
        <dbReference type="EMBL" id="KAL0573864.1"/>
    </source>
</evidence>
<keyword evidence="3" id="KW-0175">Coiled coil</keyword>
<accession>A0ABR3FF30</accession>
<dbReference type="SMART" id="SM00220">
    <property type="entry name" value="S_TKc"/>
    <property type="match status" value="1"/>
</dbReference>
<sequence length="765" mass="86802">MIRDVPHYIPPFIWKLWSSSLGRNSAGSTATRLHGYDVYSDTLFDACEEEGFVERLVFHDIQHLEKLLPRVRLVLNEAEDAFNRLQDEAEQVMHDIIRLVYNKSSTTVLKISVERARFATLAKFLAFVRFRNSSKYSDIVNSIKQGHEPFRRSPSDDHDAPPRSRQIISIYHDFIQQIRCEFLLKAFIRFFRASIDEIHFGMSVMVNIPSNTILEPFNTPPEAHSQVRADPWLEAFSIHCWRFCREAEFFLGVASEEDGQEFILPDTCFVSVDESMISGVDQEDESDCEPANVLFPILPTLALYVLRGEEMQNSADPRTVIDVGQELYSDIHLRNAMVLSTVPYSHNHMRRPFVSFDRSSPPEELKPCLISPSDVQYSSPTSCGIEDKSTATVRGPRIYFCSLSSIARSISSYDLSRARWEADRFVDYGHLKKKCRQRFLMERVTKMLSVKGDLMVTDLTEEVQIIGKDPVACGAFSDVWTGKWYDRMERKEQRVAIKYLRQVMVQNVREKLLKRLQEEIHVWHQLCHSNLATLYGLVQTSTSIGMVSLWCDNGTVCRYIKEHPQADKLALLIQITSGISYLHHFVPPVVHGDLKAGNILIDAEGQAIITDFGLSKVMEDLSTSMTDSGQAVPTSFFAGSTRWMAPELVEGLIQDEANTKLPQVTTYSDVYAFASVCLEIITGQLPYPHRSNDYQVTVDIMGGVKPSRGASAINCQALGIKDSRTTPEGEDVLFAFLDQCWDPVRYLRPKMEDAVGFFSALNTAG</sequence>
<evidence type="ECO:0000313" key="6">
    <source>
        <dbReference type="Proteomes" id="UP001465976"/>
    </source>
</evidence>
<protein>
    <recommendedName>
        <fullName evidence="4">Protein kinase domain-containing protein</fullName>
    </recommendedName>
</protein>
<keyword evidence="2" id="KW-0067">ATP-binding</keyword>
<evidence type="ECO:0000256" key="1">
    <source>
        <dbReference type="ARBA" id="ARBA00022741"/>
    </source>
</evidence>
<dbReference type="Proteomes" id="UP001465976">
    <property type="component" value="Unassembled WGS sequence"/>
</dbReference>
<reference evidence="5 6" key="1">
    <citation type="submission" date="2024-02" db="EMBL/GenBank/DDBJ databases">
        <title>A draft genome for the cacao thread blight pathogen Marasmius crinis-equi.</title>
        <authorList>
            <person name="Cohen S.P."/>
            <person name="Baruah I.K."/>
            <person name="Amoako-Attah I."/>
            <person name="Bukari Y."/>
            <person name="Meinhardt L.W."/>
            <person name="Bailey B.A."/>
        </authorList>
    </citation>
    <scope>NUCLEOTIDE SEQUENCE [LARGE SCALE GENOMIC DNA]</scope>
    <source>
        <strain evidence="5 6">GH-76</strain>
    </source>
</reference>
<proteinExistence type="predicted"/>
<dbReference type="InterPro" id="IPR001245">
    <property type="entry name" value="Ser-Thr/Tyr_kinase_cat_dom"/>
</dbReference>
<keyword evidence="6" id="KW-1185">Reference proteome</keyword>
<dbReference type="Gene3D" id="1.10.510.10">
    <property type="entry name" value="Transferase(Phosphotransferase) domain 1"/>
    <property type="match status" value="1"/>
</dbReference>
<feature type="coiled-coil region" evidence="3">
    <location>
        <begin position="68"/>
        <end position="95"/>
    </location>
</feature>
<dbReference type="InterPro" id="IPR000719">
    <property type="entry name" value="Prot_kinase_dom"/>
</dbReference>
<evidence type="ECO:0000256" key="2">
    <source>
        <dbReference type="ARBA" id="ARBA00022840"/>
    </source>
</evidence>
<dbReference type="Pfam" id="PF07714">
    <property type="entry name" value="PK_Tyr_Ser-Thr"/>
    <property type="match status" value="1"/>
</dbReference>
<dbReference type="SUPFAM" id="SSF56112">
    <property type="entry name" value="Protein kinase-like (PK-like)"/>
    <property type="match status" value="1"/>
</dbReference>
<gene>
    <name evidence="5" type="ORF">V5O48_008081</name>
</gene>
<dbReference type="PANTHER" id="PTHR44329">
    <property type="entry name" value="SERINE/THREONINE-PROTEIN KINASE TNNI3K-RELATED"/>
    <property type="match status" value="1"/>
</dbReference>
<feature type="domain" description="Protein kinase" evidence="4">
    <location>
        <begin position="465"/>
        <end position="758"/>
    </location>
</feature>
<keyword evidence="1" id="KW-0547">Nucleotide-binding</keyword>
<comment type="caution">
    <text evidence="5">The sequence shown here is derived from an EMBL/GenBank/DDBJ whole genome shotgun (WGS) entry which is preliminary data.</text>
</comment>
<dbReference type="PROSITE" id="PS00108">
    <property type="entry name" value="PROTEIN_KINASE_ST"/>
    <property type="match status" value="1"/>
</dbReference>
<dbReference type="PANTHER" id="PTHR44329:SF298">
    <property type="entry name" value="MIXED LINEAGE KINASE DOMAIN-LIKE PROTEIN"/>
    <property type="match status" value="1"/>
</dbReference>
<dbReference type="InterPro" id="IPR008271">
    <property type="entry name" value="Ser/Thr_kinase_AS"/>
</dbReference>
<name>A0ABR3FF30_9AGAR</name>
<evidence type="ECO:0000256" key="3">
    <source>
        <dbReference type="SAM" id="Coils"/>
    </source>
</evidence>
<organism evidence="5 6">
    <name type="scientific">Marasmius crinis-equi</name>
    <dbReference type="NCBI Taxonomy" id="585013"/>
    <lineage>
        <taxon>Eukaryota</taxon>
        <taxon>Fungi</taxon>
        <taxon>Dikarya</taxon>
        <taxon>Basidiomycota</taxon>
        <taxon>Agaricomycotina</taxon>
        <taxon>Agaricomycetes</taxon>
        <taxon>Agaricomycetidae</taxon>
        <taxon>Agaricales</taxon>
        <taxon>Marasmiineae</taxon>
        <taxon>Marasmiaceae</taxon>
        <taxon>Marasmius</taxon>
    </lineage>
</organism>
<evidence type="ECO:0000259" key="4">
    <source>
        <dbReference type="PROSITE" id="PS50011"/>
    </source>
</evidence>
<dbReference type="InterPro" id="IPR011009">
    <property type="entry name" value="Kinase-like_dom_sf"/>
</dbReference>